<comment type="caution">
    <text evidence="2">The sequence shown here is derived from an EMBL/GenBank/DDBJ whole genome shotgun (WGS) entry which is preliminary data.</text>
</comment>
<reference evidence="2 3" key="1">
    <citation type="submission" date="2024-01" db="EMBL/GenBank/DDBJ databases">
        <title>Genome insights into Plantactinospora sonchi sp. nov.</title>
        <authorList>
            <person name="Wang L."/>
        </authorList>
    </citation>
    <scope>NUCLEOTIDE SEQUENCE [LARGE SCALE GENOMIC DNA]</scope>
    <source>
        <strain evidence="2 3">NEAU-QY2</strain>
    </source>
</reference>
<evidence type="ECO:0000313" key="2">
    <source>
        <dbReference type="EMBL" id="MEE6259287.1"/>
    </source>
</evidence>
<dbReference type="InterPro" id="IPR019933">
    <property type="entry name" value="DivIVA_domain"/>
</dbReference>
<sequence length="106" mass="12293">MRRLLRLFRSSPAPAPRTIPGRPPNTGANYYWSAGRRAISESQVRHRQFNPARRGLDPTEVRGFLDQVANELVALRAELARTHEENVRIKNALRDWQSRFRSRMVA</sequence>
<keyword evidence="3" id="KW-1185">Reference proteome</keyword>
<dbReference type="Gene3D" id="6.10.250.660">
    <property type="match status" value="1"/>
</dbReference>
<organism evidence="2 3">
    <name type="scientific">Plantactinospora sonchi</name>
    <dbReference type="NCBI Taxonomy" id="1544735"/>
    <lineage>
        <taxon>Bacteria</taxon>
        <taxon>Bacillati</taxon>
        <taxon>Actinomycetota</taxon>
        <taxon>Actinomycetes</taxon>
        <taxon>Micromonosporales</taxon>
        <taxon>Micromonosporaceae</taxon>
        <taxon>Plantactinospora</taxon>
    </lineage>
</organism>
<accession>A0ABU7RS11</accession>
<feature type="coiled-coil region" evidence="1">
    <location>
        <begin position="65"/>
        <end position="92"/>
    </location>
</feature>
<proteinExistence type="predicted"/>
<evidence type="ECO:0000256" key="1">
    <source>
        <dbReference type="SAM" id="Coils"/>
    </source>
</evidence>
<protein>
    <submittedName>
        <fullName evidence="2">DivIVA domain-containing protein</fullName>
    </submittedName>
</protein>
<name>A0ABU7RS11_9ACTN</name>
<dbReference type="RefSeq" id="WP_331214416.1">
    <property type="nucleotide sequence ID" value="NZ_JAZGQK010000010.1"/>
</dbReference>
<dbReference type="NCBIfam" id="TIGR03544">
    <property type="entry name" value="DivI1A_domain"/>
    <property type="match status" value="1"/>
</dbReference>
<gene>
    <name evidence="2" type="ORF">V1633_12395</name>
</gene>
<dbReference type="Proteomes" id="UP001332243">
    <property type="component" value="Unassembled WGS sequence"/>
</dbReference>
<dbReference type="EMBL" id="JAZGQK010000010">
    <property type="protein sequence ID" value="MEE6259287.1"/>
    <property type="molecule type" value="Genomic_DNA"/>
</dbReference>
<evidence type="ECO:0000313" key="3">
    <source>
        <dbReference type="Proteomes" id="UP001332243"/>
    </source>
</evidence>
<keyword evidence="1" id="KW-0175">Coiled coil</keyword>